<evidence type="ECO:0000313" key="3">
    <source>
        <dbReference type="EMBL" id="RZU48040.1"/>
    </source>
</evidence>
<feature type="transmembrane region" description="Helical" evidence="2">
    <location>
        <begin position="214"/>
        <end position="233"/>
    </location>
</feature>
<proteinExistence type="predicted"/>
<feature type="transmembrane region" description="Helical" evidence="2">
    <location>
        <begin position="239"/>
        <end position="257"/>
    </location>
</feature>
<protein>
    <submittedName>
        <fullName evidence="3">Uncharacterized protein</fullName>
    </submittedName>
</protein>
<reference evidence="3 4" key="1">
    <citation type="submission" date="2019-02" db="EMBL/GenBank/DDBJ databases">
        <title>Genomic Encyclopedia of Type Strains, Phase IV (KMG-IV): sequencing the most valuable type-strain genomes for metagenomic binning, comparative biology and taxonomic classification.</title>
        <authorList>
            <person name="Goeker M."/>
        </authorList>
    </citation>
    <scope>NUCLEOTIDE SEQUENCE [LARGE SCALE GENOMIC DNA]</scope>
    <source>
        <strain evidence="3 4">DSM 105135</strain>
    </source>
</reference>
<feature type="transmembrane region" description="Helical" evidence="2">
    <location>
        <begin position="20"/>
        <end position="39"/>
    </location>
</feature>
<evidence type="ECO:0000256" key="2">
    <source>
        <dbReference type="SAM" id="Phobius"/>
    </source>
</evidence>
<keyword evidence="2" id="KW-0472">Membrane</keyword>
<keyword evidence="2" id="KW-1133">Transmembrane helix</keyword>
<feature type="region of interest" description="Disordered" evidence="1">
    <location>
        <begin position="322"/>
        <end position="366"/>
    </location>
</feature>
<evidence type="ECO:0000313" key="4">
    <source>
        <dbReference type="Proteomes" id="UP000292423"/>
    </source>
</evidence>
<comment type="caution">
    <text evidence="3">The sequence shown here is derived from an EMBL/GenBank/DDBJ whole genome shotgun (WGS) entry which is preliminary data.</text>
</comment>
<evidence type="ECO:0000256" key="1">
    <source>
        <dbReference type="SAM" id="MobiDB-lite"/>
    </source>
</evidence>
<organism evidence="3 4">
    <name type="scientific">Fluviicoccus keumensis</name>
    <dbReference type="NCBI Taxonomy" id="1435465"/>
    <lineage>
        <taxon>Bacteria</taxon>
        <taxon>Pseudomonadati</taxon>
        <taxon>Pseudomonadota</taxon>
        <taxon>Gammaproteobacteria</taxon>
        <taxon>Moraxellales</taxon>
        <taxon>Moraxellaceae</taxon>
        <taxon>Fluviicoccus</taxon>
    </lineage>
</organism>
<name>A0A4Q7ZBR0_9GAMM</name>
<dbReference type="RefSeq" id="WP_130411303.1">
    <property type="nucleotide sequence ID" value="NZ_SHKX01000010.1"/>
</dbReference>
<dbReference type="Proteomes" id="UP000292423">
    <property type="component" value="Unassembled WGS sequence"/>
</dbReference>
<accession>A0A4Q7ZBR0</accession>
<gene>
    <name evidence="3" type="ORF">EV700_1011</name>
</gene>
<keyword evidence="4" id="KW-1185">Reference proteome</keyword>
<keyword evidence="2" id="KW-0812">Transmembrane</keyword>
<sequence>MLPVPPRPEPITKPAPLPFVMVWNGFVTVHAFFMIGAFWNKPAVLGLLLFYSLFFGVGGWMALSWWRWSTFTRRYGAPAVKNLPALRPGDTANISLAFNRVWPSGQKPVAVVQWAQVSRDSDGETRQALAQTARELTAATFPHRDGTDWQCTLTVPSPPAAASPATLRLELLLQAPGSAGTGWRIPLPLAADATPGTPAALTLTPADREKALKLLGGLSSGLMVAAMIVLGVMVSDGRLAFTDLLFPLFLGFGGWYMRGVRELLAQQRDWNGGMKPDTAALQARFKRTGAVLPLLMVGLFAADMLLPDDVIGTLKKLNGVERPQAPPAQLGRKKCPGTPGTTPPDAAYPDNGAALRASCAEPAGGR</sequence>
<feature type="transmembrane region" description="Helical" evidence="2">
    <location>
        <begin position="45"/>
        <end position="66"/>
    </location>
</feature>
<dbReference type="EMBL" id="SHKX01000010">
    <property type="protein sequence ID" value="RZU48040.1"/>
    <property type="molecule type" value="Genomic_DNA"/>
</dbReference>
<dbReference type="AlphaFoldDB" id="A0A4Q7ZBR0"/>